<dbReference type="Proteomes" id="UP001527925">
    <property type="component" value="Unassembled WGS sequence"/>
</dbReference>
<feature type="domain" description="PAS" evidence="5">
    <location>
        <begin position="233"/>
        <end position="271"/>
    </location>
</feature>
<gene>
    <name evidence="6" type="ORF">HK105_208918</name>
</gene>
<accession>A0ABR4MWH2</accession>
<feature type="compositionally biased region" description="Basic residues" evidence="4">
    <location>
        <begin position="878"/>
        <end position="891"/>
    </location>
</feature>
<evidence type="ECO:0000256" key="1">
    <source>
        <dbReference type="ARBA" id="ARBA00022630"/>
    </source>
</evidence>
<dbReference type="InterPro" id="IPR035965">
    <property type="entry name" value="PAS-like_dom_sf"/>
</dbReference>
<keyword evidence="3" id="KW-0157">Chromophore</keyword>
<feature type="region of interest" description="Disordered" evidence="4">
    <location>
        <begin position="828"/>
        <end position="897"/>
    </location>
</feature>
<dbReference type="InterPro" id="IPR013767">
    <property type="entry name" value="PAS_fold"/>
</dbReference>
<dbReference type="SUPFAM" id="SSF55785">
    <property type="entry name" value="PYP-like sensor domain (PAS domain)"/>
    <property type="match status" value="2"/>
</dbReference>
<evidence type="ECO:0000259" key="5">
    <source>
        <dbReference type="PROSITE" id="PS50112"/>
    </source>
</evidence>
<dbReference type="Gene3D" id="3.40.50.300">
    <property type="entry name" value="P-loop containing nucleotide triphosphate hydrolases"/>
    <property type="match status" value="1"/>
</dbReference>
<reference evidence="6 7" key="1">
    <citation type="submission" date="2023-09" db="EMBL/GenBank/DDBJ databases">
        <title>Pangenome analysis of Batrachochytrium dendrobatidis and related Chytrids.</title>
        <authorList>
            <person name="Yacoub M.N."/>
            <person name="Stajich J.E."/>
            <person name="James T.Y."/>
        </authorList>
    </citation>
    <scope>NUCLEOTIDE SEQUENCE [LARGE SCALE GENOMIC DNA]</scope>
    <source>
        <strain evidence="6 7">JEL0888</strain>
    </source>
</reference>
<feature type="region of interest" description="Disordered" evidence="4">
    <location>
        <begin position="653"/>
        <end position="694"/>
    </location>
</feature>
<evidence type="ECO:0000313" key="7">
    <source>
        <dbReference type="Proteomes" id="UP001527925"/>
    </source>
</evidence>
<organism evidence="6 7">
    <name type="scientific">Polyrhizophydium stewartii</name>
    <dbReference type="NCBI Taxonomy" id="2732419"/>
    <lineage>
        <taxon>Eukaryota</taxon>
        <taxon>Fungi</taxon>
        <taxon>Fungi incertae sedis</taxon>
        <taxon>Chytridiomycota</taxon>
        <taxon>Chytridiomycota incertae sedis</taxon>
        <taxon>Chytridiomycetes</taxon>
        <taxon>Rhizophydiales</taxon>
        <taxon>Rhizophydiales incertae sedis</taxon>
        <taxon>Polyrhizophydium</taxon>
    </lineage>
</organism>
<feature type="compositionally biased region" description="Low complexity" evidence="4">
    <location>
        <begin position="654"/>
        <end position="665"/>
    </location>
</feature>
<keyword evidence="7" id="KW-1185">Reference proteome</keyword>
<dbReference type="CDD" id="cd00882">
    <property type="entry name" value="Ras_like_GTPase"/>
    <property type="match status" value="1"/>
</dbReference>
<feature type="domain" description="PAS" evidence="5">
    <location>
        <begin position="527"/>
        <end position="579"/>
    </location>
</feature>
<dbReference type="SMART" id="SM00091">
    <property type="entry name" value="PAS"/>
    <property type="match status" value="3"/>
</dbReference>
<proteinExistence type="predicted"/>
<evidence type="ECO:0000256" key="3">
    <source>
        <dbReference type="ARBA" id="ARBA00022991"/>
    </source>
</evidence>
<dbReference type="PANTHER" id="PTHR47429:SF7">
    <property type="entry name" value="GATA-FACTOR"/>
    <property type="match status" value="1"/>
</dbReference>
<evidence type="ECO:0000313" key="6">
    <source>
        <dbReference type="EMBL" id="KAL2911617.1"/>
    </source>
</evidence>
<dbReference type="EMBL" id="JADGIZ020000096">
    <property type="protein sequence ID" value="KAL2911617.1"/>
    <property type="molecule type" value="Genomic_DNA"/>
</dbReference>
<dbReference type="CDD" id="cd00130">
    <property type="entry name" value="PAS"/>
    <property type="match status" value="2"/>
</dbReference>
<dbReference type="SUPFAM" id="SSF52540">
    <property type="entry name" value="P-loop containing nucleoside triphosphate hydrolases"/>
    <property type="match status" value="1"/>
</dbReference>
<feature type="region of interest" description="Disordered" evidence="4">
    <location>
        <begin position="582"/>
        <end position="608"/>
    </location>
</feature>
<dbReference type="Pfam" id="PF00989">
    <property type="entry name" value="PAS"/>
    <property type="match status" value="1"/>
</dbReference>
<keyword evidence="2" id="KW-0288">FMN</keyword>
<sequence>MSATRLVIFVVGPPKVGKTAIANHIAELSESLSSSEYHPTQGVRILEFDRKLVSDGKRHKWKELNVEVELWDCSGDPEFHAVWPAVSSHAHGVLFVTSPDIRQDKELDVWPDLFPTIKSNQCAVFVHRPINTPNKGKVKLTHRMLSKAPVLYTSLDQEPEMIRGELDALLQNAYAAMVETREREERQIAGVPMAAARSRRALGLLALGFDFLSVLGRVATRPAPLVDIGPVDLSASFLVTDARKPDCPIVYASPAFEALTGYAFGEVVGRNCRFLQAPSGYVARGSERKLADNTIIAEIAKAVATGNEAHFTLINYKKGGQPFMNHLTIIPISMDGSSAITHFVGLQADVICQPQAILGSPQGYPGLSDELSQLLHIESAAASQAPAPNGLARFMRSMIDELSDFVHVVSIRGVILSVSEEVSRRLLEFESSELLGHNISKIVHPSDLVSVMRELRTCPTGGTVNFLCRVLRKKSGYIFMEMNGHMYLRGKRNRCFIMTGRERRFASFSLDSSVISGSDCLETWLKLSPQGLILHAAADAEPIFRVSPDDLFSRALIEFVHPVDHARLAACMHNTMQAAQLDASQTEQVTSSIGDSPAPGSSASANHASCPGQHITIATKLWSASHEIPVTLRLFAFGNSDARFLYCQVQSKLSSDSPSPPHNSSMFSLAHMDTAPDSASNTSNDHGSDGSGAGAAVSAVATATAAAAAAAAAGASFSPSAPHADSKLPDYGAHMLDLVFDSPKVAKAQHTDPSLKPSDMNVVQTVQALLLSLPQPQPIDPTTATENLLKSMDESRPTTVNYELNRLRFLNKRLADEIDQLKRRGGAYRRLKRGYPSSGGSSSKGSGSGGSSSGGGGQGPHARGHVHHGRHTEEHSHSQHHHHHHHHHHHQQPLQHEPQDQMMALHPHFQTASVAYPFAMDVLKTKSPVNSAPTTHVAPSQQLAAQMHQSHTQSLLQQSLLHSHHRALQQQAQVGLCHSLAVGLVTTSLPPSTVLALGTPLSPLLEQAYSMAKTSLAPPRPS</sequence>
<dbReference type="PROSITE" id="PS50112">
    <property type="entry name" value="PAS"/>
    <property type="match status" value="3"/>
</dbReference>
<dbReference type="PANTHER" id="PTHR47429">
    <property type="entry name" value="PROTEIN TWIN LOV 1"/>
    <property type="match status" value="1"/>
</dbReference>
<feature type="compositionally biased region" description="Gly residues" evidence="4">
    <location>
        <begin position="846"/>
        <end position="859"/>
    </location>
</feature>
<dbReference type="Gene3D" id="3.30.450.20">
    <property type="entry name" value="PAS domain"/>
    <property type="match status" value="3"/>
</dbReference>
<protein>
    <recommendedName>
        <fullName evidence="5">PAS domain-containing protein</fullName>
    </recommendedName>
</protein>
<dbReference type="Pfam" id="PF08477">
    <property type="entry name" value="Roc"/>
    <property type="match status" value="1"/>
</dbReference>
<feature type="domain" description="PAS" evidence="5">
    <location>
        <begin position="391"/>
        <end position="462"/>
    </location>
</feature>
<comment type="caution">
    <text evidence="6">The sequence shown here is derived from an EMBL/GenBank/DDBJ whole genome shotgun (WGS) entry which is preliminary data.</text>
</comment>
<keyword evidence="1" id="KW-0285">Flavoprotein</keyword>
<feature type="compositionally biased region" description="Low complexity" evidence="4">
    <location>
        <begin position="591"/>
        <end position="608"/>
    </location>
</feature>
<dbReference type="InterPro" id="IPR000014">
    <property type="entry name" value="PAS"/>
</dbReference>
<dbReference type="InterPro" id="IPR027417">
    <property type="entry name" value="P-loop_NTPase"/>
</dbReference>
<evidence type="ECO:0000256" key="2">
    <source>
        <dbReference type="ARBA" id="ARBA00022643"/>
    </source>
</evidence>
<evidence type="ECO:0000256" key="4">
    <source>
        <dbReference type="SAM" id="MobiDB-lite"/>
    </source>
</evidence>
<dbReference type="Pfam" id="PF13426">
    <property type="entry name" value="PAS_9"/>
    <property type="match status" value="1"/>
</dbReference>
<name>A0ABR4MWH2_9FUNG</name>